<dbReference type="SUPFAM" id="SSF47384">
    <property type="entry name" value="Homodimeric domain of signal transducing histidine kinase"/>
    <property type="match status" value="1"/>
</dbReference>
<dbReference type="GO" id="GO:0000155">
    <property type="term" value="F:phosphorelay sensor kinase activity"/>
    <property type="evidence" value="ECO:0007669"/>
    <property type="project" value="InterPro"/>
</dbReference>
<dbReference type="InterPro" id="IPR003660">
    <property type="entry name" value="HAMP_dom"/>
</dbReference>
<dbReference type="InterPro" id="IPR038515">
    <property type="entry name" value="CpxA_peri_sf"/>
</dbReference>
<evidence type="ECO:0000256" key="3">
    <source>
        <dbReference type="ARBA" id="ARBA00012438"/>
    </source>
</evidence>
<keyword evidence="5" id="KW-0597">Phosphoprotein</keyword>
<dbReference type="GO" id="GO:0005886">
    <property type="term" value="C:plasma membrane"/>
    <property type="evidence" value="ECO:0007669"/>
    <property type="project" value="UniProtKB-SubCell"/>
</dbReference>
<dbReference type="PANTHER" id="PTHR45528:SF1">
    <property type="entry name" value="SENSOR HISTIDINE KINASE CPXA"/>
    <property type="match status" value="1"/>
</dbReference>
<evidence type="ECO:0000256" key="2">
    <source>
        <dbReference type="ARBA" id="ARBA00004651"/>
    </source>
</evidence>
<dbReference type="PROSITE" id="PS50885">
    <property type="entry name" value="HAMP"/>
    <property type="match status" value="1"/>
</dbReference>
<keyword evidence="8" id="KW-0547">Nucleotide-binding</keyword>
<dbReference type="InterPro" id="IPR005467">
    <property type="entry name" value="His_kinase_dom"/>
</dbReference>
<evidence type="ECO:0000313" key="15">
    <source>
        <dbReference type="Proteomes" id="UP000955338"/>
    </source>
</evidence>
<proteinExistence type="predicted"/>
<organism evidence="14 15">
    <name type="scientific">Mergibacter septicus</name>
    <dbReference type="NCBI Taxonomy" id="221402"/>
    <lineage>
        <taxon>Bacteria</taxon>
        <taxon>Pseudomonadati</taxon>
        <taxon>Pseudomonadota</taxon>
        <taxon>Gammaproteobacteria</taxon>
        <taxon>Pasteurellales</taxon>
        <taxon>Pasteurellaceae</taxon>
        <taxon>Mergibacter</taxon>
    </lineage>
</organism>
<evidence type="ECO:0000256" key="11">
    <source>
        <dbReference type="ARBA" id="ARBA00022989"/>
    </source>
</evidence>
<comment type="catalytic activity">
    <reaction evidence="1">
        <text>ATP + protein L-histidine = ADP + protein N-phospho-L-histidine.</text>
        <dbReference type="EC" id="2.7.13.3"/>
    </reaction>
</comment>
<dbReference type="NCBIfam" id="NF007007">
    <property type="entry name" value="PRK09470.1"/>
    <property type="match status" value="1"/>
</dbReference>
<dbReference type="InterPro" id="IPR036890">
    <property type="entry name" value="HATPase_C_sf"/>
</dbReference>
<evidence type="ECO:0000256" key="7">
    <source>
        <dbReference type="ARBA" id="ARBA00022692"/>
    </source>
</evidence>
<evidence type="ECO:0000256" key="6">
    <source>
        <dbReference type="ARBA" id="ARBA00022679"/>
    </source>
</evidence>
<keyword evidence="6" id="KW-0808">Transferase</keyword>
<evidence type="ECO:0000313" key="14">
    <source>
        <dbReference type="EMBL" id="QDJ15306.1"/>
    </source>
</evidence>
<sequence length="468" mass="54443">MKYPKFLKKTNSLTSQIFLFVWLSFFSLYFFVELLFNFDARSYNNIEDNELHSYLSEIDKISKEGRFNELLNSSKRIPSKNRFDNNYHYYPILVDKHNNLIGTYDEEKKDLQQFVFNTYQASMPQKKRFYDKEIIGPFTIEIPKTNDEYQAYFVHRVNPQREFVNLLFDHPLLMVLLIMLVTSPLLLVLSRKIAKPLKALQRSANEVARGNLSVNKNLENTGAYEFRLIGRSFNDMIRSLQEINNSQQRLFSDISHELRTPLTRLQLASALIRRRSGDSAELIRIETETERLDKMINSLLLLSRQQLNSHLLHNIFPIHEIWDDVIADAHFECEQRGLELIVHNHIATNKALLINGNLSILSSAVENLIRNAEKYAKNRIVITIRLSHKNQIKIVVDDDGDGVDESQYQQIFKPFYRVNSDRDWQTGGTGLGLAIVDNAVRQHQGKVKASKSPLGGLRIELLFPLWNE</sequence>
<dbReference type="Pfam" id="PF02518">
    <property type="entry name" value="HATPase_c"/>
    <property type="match status" value="1"/>
</dbReference>
<dbReference type="SMART" id="SM00387">
    <property type="entry name" value="HATPase_c"/>
    <property type="match status" value="1"/>
</dbReference>
<dbReference type="Gene3D" id="3.30.565.10">
    <property type="entry name" value="Histidine kinase-like ATPase, C-terminal domain"/>
    <property type="match status" value="1"/>
</dbReference>
<gene>
    <name evidence="14" type="ORF">CEP48_07675</name>
</gene>
<dbReference type="InterPro" id="IPR050398">
    <property type="entry name" value="HssS/ArlS-like"/>
</dbReference>
<dbReference type="SUPFAM" id="SSF55874">
    <property type="entry name" value="ATPase domain of HSP90 chaperone/DNA topoisomerase II/histidine kinase"/>
    <property type="match status" value="1"/>
</dbReference>
<evidence type="ECO:0000256" key="5">
    <source>
        <dbReference type="ARBA" id="ARBA00022553"/>
    </source>
</evidence>
<dbReference type="Gene3D" id="6.10.340.10">
    <property type="match status" value="1"/>
</dbReference>
<keyword evidence="7" id="KW-0812">Transmembrane</keyword>
<dbReference type="InterPro" id="IPR058125">
    <property type="entry name" value="CpxA"/>
</dbReference>
<dbReference type="Pfam" id="PF00512">
    <property type="entry name" value="HisKA"/>
    <property type="match status" value="1"/>
</dbReference>
<dbReference type="RefSeq" id="WP_261920184.1">
    <property type="nucleotide sequence ID" value="NZ_CP022011.1"/>
</dbReference>
<dbReference type="CDD" id="cd06225">
    <property type="entry name" value="HAMP"/>
    <property type="match status" value="1"/>
</dbReference>
<evidence type="ECO:0000256" key="13">
    <source>
        <dbReference type="ARBA" id="ARBA00023136"/>
    </source>
</evidence>
<dbReference type="FunFam" id="3.30.565.10:FF:000011">
    <property type="entry name" value="Sensor histidine kinase CpxA"/>
    <property type="match status" value="1"/>
</dbReference>
<dbReference type="InterPro" id="IPR003661">
    <property type="entry name" value="HisK_dim/P_dom"/>
</dbReference>
<dbReference type="EMBL" id="CP022011">
    <property type="protein sequence ID" value="QDJ15306.1"/>
    <property type="molecule type" value="Genomic_DNA"/>
</dbReference>
<keyword evidence="12" id="KW-0902">Two-component regulatory system</keyword>
<evidence type="ECO:0000256" key="12">
    <source>
        <dbReference type="ARBA" id="ARBA00023012"/>
    </source>
</evidence>
<dbReference type="Pfam" id="PF00672">
    <property type="entry name" value="HAMP"/>
    <property type="match status" value="1"/>
</dbReference>
<evidence type="ECO:0000256" key="4">
    <source>
        <dbReference type="ARBA" id="ARBA00022475"/>
    </source>
</evidence>
<evidence type="ECO:0000256" key="8">
    <source>
        <dbReference type="ARBA" id="ARBA00022741"/>
    </source>
</evidence>
<dbReference type="Proteomes" id="UP000955338">
    <property type="component" value="Chromosome"/>
</dbReference>
<dbReference type="Gene3D" id="1.10.287.130">
    <property type="match status" value="1"/>
</dbReference>
<dbReference type="PRINTS" id="PR00344">
    <property type="entry name" value="BCTRLSENSOR"/>
</dbReference>
<evidence type="ECO:0000256" key="10">
    <source>
        <dbReference type="ARBA" id="ARBA00022840"/>
    </source>
</evidence>
<dbReference type="InterPro" id="IPR004358">
    <property type="entry name" value="Sig_transdc_His_kin-like_C"/>
</dbReference>
<dbReference type="SUPFAM" id="SSF158472">
    <property type="entry name" value="HAMP domain-like"/>
    <property type="match status" value="1"/>
</dbReference>
<dbReference type="InterPro" id="IPR036097">
    <property type="entry name" value="HisK_dim/P_sf"/>
</dbReference>
<evidence type="ECO:0000256" key="9">
    <source>
        <dbReference type="ARBA" id="ARBA00022777"/>
    </source>
</evidence>
<dbReference type="SMART" id="SM00388">
    <property type="entry name" value="HisKA"/>
    <property type="match status" value="1"/>
</dbReference>
<dbReference type="EC" id="2.7.13.3" evidence="3"/>
<evidence type="ECO:0000256" key="1">
    <source>
        <dbReference type="ARBA" id="ARBA00000085"/>
    </source>
</evidence>
<keyword evidence="15" id="KW-1185">Reference proteome</keyword>
<dbReference type="CDD" id="cd00082">
    <property type="entry name" value="HisKA"/>
    <property type="match status" value="1"/>
</dbReference>
<name>A0A8D4LNN6_9PAST</name>
<dbReference type="InterPro" id="IPR003594">
    <property type="entry name" value="HATPase_dom"/>
</dbReference>
<dbReference type="PANTHER" id="PTHR45528">
    <property type="entry name" value="SENSOR HISTIDINE KINASE CPXA"/>
    <property type="match status" value="1"/>
</dbReference>
<dbReference type="AlphaFoldDB" id="A0A8D4LNN6"/>
<keyword evidence="4" id="KW-1003">Cell membrane</keyword>
<keyword evidence="11" id="KW-1133">Transmembrane helix</keyword>
<protein>
    <recommendedName>
        <fullName evidence="3">histidine kinase</fullName>
        <ecNumber evidence="3">2.7.13.3</ecNumber>
    </recommendedName>
</protein>
<accession>A0A8D4LNN6</accession>
<dbReference type="SMART" id="SM00304">
    <property type="entry name" value="HAMP"/>
    <property type="match status" value="1"/>
</dbReference>
<dbReference type="Gene3D" id="3.30.450.210">
    <property type="entry name" value="Two-component sensor protein CpxA, periplasmic domain"/>
    <property type="match status" value="1"/>
</dbReference>
<keyword evidence="13" id="KW-0472">Membrane</keyword>
<reference evidence="14" key="1">
    <citation type="submission" date="2017-06" db="EMBL/GenBank/DDBJ databases">
        <title>Genome sequencing of pathogenic and non-pathogenic strains within Bisgaard taxon 40.</title>
        <authorList>
            <person name="Ladner J.T."/>
            <person name="Lovett S.P."/>
            <person name="Koroleva G."/>
            <person name="Lorch J.M."/>
        </authorList>
    </citation>
    <scope>NUCLEOTIDE SEQUENCE</scope>
    <source>
        <strain evidence="14">27576-1-I1</strain>
    </source>
</reference>
<comment type="subcellular location">
    <subcellularLocation>
        <location evidence="2">Cell membrane</location>
        <topology evidence="2">Multi-pass membrane protein</topology>
    </subcellularLocation>
</comment>
<dbReference type="GO" id="GO:0005524">
    <property type="term" value="F:ATP binding"/>
    <property type="evidence" value="ECO:0007669"/>
    <property type="project" value="UniProtKB-KW"/>
</dbReference>
<keyword evidence="9 14" id="KW-0418">Kinase</keyword>
<keyword evidence="10" id="KW-0067">ATP-binding</keyword>
<dbReference type="PROSITE" id="PS50109">
    <property type="entry name" value="HIS_KIN"/>
    <property type="match status" value="1"/>
</dbReference>